<dbReference type="Proteomes" id="UP000194360">
    <property type="component" value="Unassembled WGS sequence"/>
</dbReference>
<comment type="caution">
    <text evidence="2">The sequence shown here is derived from an EMBL/GenBank/DDBJ whole genome shotgun (WGS) entry which is preliminary data.</text>
</comment>
<keyword evidence="1" id="KW-1133">Transmembrane helix</keyword>
<proteinExistence type="predicted"/>
<dbReference type="EMBL" id="MIGB01000034">
    <property type="protein sequence ID" value="OSY36978.1"/>
    <property type="molecule type" value="Genomic_DNA"/>
</dbReference>
<keyword evidence="3" id="KW-1185">Reference proteome</keyword>
<evidence type="ECO:0000313" key="2">
    <source>
        <dbReference type="EMBL" id="OSY36978.1"/>
    </source>
</evidence>
<evidence type="ECO:0000313" key="3">
    <source>
        <dbReference type="Proteomes" id="UP000194360"/>
    </source>
</evidence>
<accession>A0A1Y2MR41</accession>
<evidence type="ECO:0000256" key="1">
    <source>
        <dbReference type="SAM" id="Phobius"/>
    </source>
</evidence>
<sequence length="87" mass="9138">MRTLLKFGAIVTAIGFIMTALSGSRIINPDPGMVGADIGSGIGFGFGQMIGWIGVACVAISFIGLSVQAFSRDVNEHSPRLNPLRFP</sequence>
<keyword evidence="1" id="KW-0812">Transmembrane</keyword>
<protein>
    <submittedName>
        <fullName evidence="2">Uncharacterized protein</fullName>
    </submittedName>
</protein>
<name>A0A1Y2MR41_PSEAH</name>
<organism evidence="2 3">
    <name type="scientific">Pseudonocardia autotrophica</name>
    <name type="common">Amycolata autotrophica</name>
    <name type="synonym">Nocardia autotrophica</name>
    <dbReference type="NCBI Taxonomy" id="2074"/>
    <lineage>
        <taxon>Bacteria</taxon>
        <taxon>Bacillati</taxon>
        <taxon>Actinomycetota</taxon>
        <taxon>Actinomycetes</taxon>
        <taxon>Pseudonocardiales</taxon>
        <taxon>Pseudonocardiaceae</taxon>
        <taxon>Pseudonocardia</taxon>
    </lineage>
</organism>
<feature type="transmembrane region" description="Helical" evidence="1">
    <location>
        <begin position="7"/>
        <end position="27"/>
    </location>
</feature>
<feature type="transmembrane region" description="Helical" evidence="1">
    <location>
        <begin position="49"/>
        <end position="70"/>
    </location>
</feature>
<gene>
    <name evidence="2" type="ORF">BG845_05061</name>
</gene>
<dbReference type="AlphaFoldDB" id="A0A1Y2MR41"/>
<dbReference type="RefSeq" id="WP_085915209.1">
    <property type="nucleotide sequence ID" value="NZ_AP018920.1"/>
</dbReference>
<keyword evidence="1" id="KW-0472">Membrane</keyword>
<reference evidence="2 3" key="1">
    <citation type="submission" date="2016-09" db="EMBL/GenBank/DDBJ databases">
        <title>Pseudonocardia autotrophica DSM535, a candidate organism with high potential of specific P450 cytochromes.</title>
        <authorList>
            <person name="Grumaz C."/>
            <person name="Vainshtein Y."/>
            <person name="Kirstahler P."/>
            <person name="Sohn K."/>
        </authorList>
    </citation>
    <scope>NUCLEOTIDE SEQUENCE [LARGE SCALE GENOMIC DNA]</scope>
    <source>
        <strain evidence="2 3">DSM 535</strain>
    </source>
</reference>